<dbReference type="EMBL" id="ML986525">
    <property type="protein sequence ID" value="KAF2272176.1"/>
    <property type="molecule type" value="Genomic_DNA"/>
</dbReference>
<dbReference type="GeneID" id="54555313"/>
<dbReference type="Proteomes" id="UP000800097">
    <property type="component" value="Unassembled WGS sequence"/>
</dbReference>
<evidence type="ECO:0000256" key="1">
    <source>
        <dbReference type="SAM" id="MobiDB-lite"/>
    </source>
</evidence>
<accession>A0A6A6J959</accession>
<name>A0A6A6J959_WESOR</name>
<organism evidence="2 3">
    <name type="scientific">Westerdykella ornata</name>
    <dbReference type="NCBI Taxonomy" id="318751"/>
    <lineage>
        <taxon>Eukaryota</taxon>
        <taxon>Fungi</taxon>
        <taxon>Dikarya</taxon>
        <taxon>Ascomycota</taxon>
        <taxon>Pezizomycotina</taxon>
        <taxon>Dothideomycetes</taxon>
        <taxon>Pleosporomycetidae</taxon>
        <taxon>Pleosporales</taxon>
        <taxon>Sporormiaceae</taxon>
        <taxon>Westerdykella</taxon>
    </lineage>
</organism>
<protein>
    <submittedName>
        <fullName evidence="2">Uncharacterized protein</fullName>
    </submittedName>
</protein>
<feature type="region of interest" description="Disordered" evidence="1">
    <location>
        <begin position="189"/>
        <end position="229"/>
    </location>
</feature>
<keyword evidence="3" id="KW-1185">Reference proteome</keyword>
<dbReference type="RefSeq" id="XP_033649715.1">
    <property type="nucleotide sequence ID" value="XM_033802138.1"/>
</dbReference>
<dbReference type="AlphaFoldDB" id="A0A6A6J959"/>
<proteinExistence type="predicted"/>
<sequence length="229" mass="25002">MRSTAGLPVRNCVGRPPQRALPPGAWLLFPRRASFAAPLPVTVASAKQRGAPSKRLEKRERWLVLRAKLPMAAVSPDASGCVSLLYAIMLNGLMMLPTVTSSTPAYGSDCSCTTPQSSLPFNRTDSDRLRISGGEPRTPQQEQQQFTMLHSPICCDTKRVAPRQVLRTRVEQDRSGLCRRCHPFMGEGASQCPPRGSWSLNVKGPAPWRGPGGRVKRPSGASERNSLED</sequence>
<reference evidence="2" key="1">
    <citation type="journal article" date="2020" name="Stud. Mycol.">
        <title>101 Dothideomycetes genomes: a test case for predicting lifestyles and emergence of pathogens.</title>
        <authorList>
            <person name="Haridas S."/>
            <person name="Albert R."/>
            <person name="Binder M."/>
            <person name="Bloem J."/>
            <person name="Labutti K."/>
            <person name="Salamov A."/>
            <person name="Andreopoulos B."/>
            <person name="Baker S."/>
            <person name="Barry K."/>
            <person name="Bills G."/>
            <person name="Bluhm B."/>
            <person name="Cannon C."/>
            <person name="Castanera R."/>
            <person name="Culley D."/>
            <person name="Daum C."/>
            <person name="Ezra D."/>
            <person name="Gonzalez J."/>
            <person name="Henrissat B."/>
            <person name="Kuo A."/>
            <person name="Liang C."/>
            <person name="Lipzen A."/>
            <person name="Lutzoni F."/>
            <person name="Magnuson J."/>
            <person name="Mondo S."/>
            <person name="Nolan M."/>
            <person name="Ohm R."/>
            <person name="Pangilinan J."/>
            <person name="Park H.-J."/>
            <person name="Ramirez L."/>
            <person name="Alfaro M."/>
            <person name="Sun H."/>
            <person name="Tritt A."/>
            <person name="Yoshinaga Y."/>
            <person name="Zwiers L.-H."/>
            <person name="Turgeon B."/>
            <person name="Goodwin S."/>
            <person name="Spatafora J."/>
            <person name="Crous P."/>
            <person name="Grigoriev I."/>
        </authorList>
    </citation>
    <scope>NUCLEOTIDE SEQUENCE</scope>
    <source>
        <strain evidence="2">CBS 379.55</strain>
    </source>
</reference>
<evidence type="ECO:0000313" key="3">
    <source>
        <dbReference type="Proteomes" id="UP000800097"/>
    </source>
</evidence>
<gene>
    <name evidence="2" type="ORF">EI97DRAFT_485289</name>
</gene>
<evidence type="ECO:0000313" key="2">
    <source>
        <dbReference type="EMBL" id="KAF2272176.1"/>
    </source>
</evidence>